<dbReference type="NCBIfam" id="TIGR02218">
    <property type="entry name" value="phg_TIGR02218"/>
    <property type="match status" value="1"/>
</dbReference>
<reference evidence="2 3" key="1">
    <citation type="submission" date="2019-12" db="EMBL/GenBank/DDBJ databases">
        <title>Genomic-based taxomic classification of the family Erythrobacteraceae.</title>
        <authorList>
            <person name="Xu L."/>
        </authorList>
    </citation>
    <scope>NUCLEOTIDE SEQUENCE [LARGE SCALE GENOMIC DNA]</scope>
    <source>
        <strain evidence="2 3">KCTC 52763</strain>
    </source>
</reference>
<evidence type="ECO:0000313" key="3">
    <source>
        <dbReference type="Proteomes" id="UP000442714"/>
    </source>
</evidence>
<feature type="domain" description="Bacteriophage phiJL001 Gp84 C-terminal" evidence="1">
    <location>
        <begin position="185"/>
        <end position="262"/>
    </location>
</feature>
<dbReference type="AlphaFoldDB" id="A0A845A0N2"/>
<keyword evidence="3" id="KW-1185">Reference proteome</keyword>
<evidence type="ECO:0000313" key="2">
    <source>
        <dbReference type="EMBL" id="MXO91229.1"/>
    </source>
</evidence>
<gene>
    <name evidence="2" type="ORF">GRI41_10370</name>
</gene>
<evidence type="ECO:0000259" key="1">
    <source>
        <dbReference type="Pfam" id="PF09356"/>
    </source>
</evidence>
<dbReference type="Proteomes" id="UP000442714">
    <property type="component" value="Unassembled WGS sequence"/>
</dbReference>
<dbReference type="Pfam" id="PF09356">
    <property type="entry name" value="Phage_BR0599"/>
    <property type="match status" value="1"/>
</dbReference>
<protein>
    <submittedName>
        <fullName evidence="2">DUF2163 domain-containing protein</fullName>
    </submittedName>
</protein>
<comment type="caution">
    <text evidence="2">The sequence shown here is derived from an EMBL/GenBank/DDBJ whole genome shotgun (WGS) entry which is preliminary data.</text>
</comment>
<dbReference type="RefSeq" id="WP_160604935.1">
    <property type="nucleotide sequence ID" value="NZ_WTYX01000002.1"/>
</dbReference>
<dbReference type="InterPro" id="IPR011928">
    <property type="entry name" value="Phage_phiJL001_Gp84"/>
</dbReference>
<dbReference type="Pfam" id="PF09931">
    <property type="entry name" value="Phage_phiJL001_Gp84_N"/>
    <property type="match status" value="1"/>
</dbReference>
<dbReference type="EMBL" id="WTYX01000002">
    <property type="protein sequence ID" value="MXO91229.1"/>
    <property type="molecule type" value="Genomic_DNA"/>
</dbReference>
<proteinExistence type="predicted"/>
<dbReference type="InterPro" id="IPR018964">
    <property type="entry name" value="Phage_phiJL001_Gp84_C"/>
</dbReference>
<sequence>MSHVFFRKELEGVANFWRIFRRDGVTLGFNSHDRDLWFDGILHRAAPGMVPSAIRRTADLSPDSVEVSGVLSHSSIGAEDLAAGRFDNAAIIVGAVDWETLDRASLYSGKLGAVTEDGASFTADLHSAKAALDCDHVPRTSPTCRAAFCGPGCTLSAAKFTTEAAATSVDPNANSVTFSGIQNDLFVHGEVRWLGGPHAGMRMQVLADQSGALLLDTPLSTDIQTGARAILTQGCDHLLATCSARFGNAVNFQGEPFLPGNDLLARYPLPR</sequence>
<accession>A0A845A0N2</accession>
<organism evidence="2 3">
    <name type="scientific">Pontixanthobacter aquaemixtae</name>
    <dbReference type="NCBI Taxonomy" id="1958940"/>
    <lineage>
        <taxon>Bacteria</taxon>
        <taxon>Pseudomonadati</taxon>
        <taxon>Pseudomonadota</taxon>
        <taxon>Alphaproteobacteria</taxon>
        <taxon>Sphingomonadales</taxon>
        <taxon>Erythrobacteraceae</taxon>
        <taxon>Pontixanthobacter</taxon>
    </lineage>
</organism>
<name>A0A845A0N2_9SPHN</name>
<dbReference type="OrthoDB" id="1633386at2"/>